<dbReference type="AlphaFoldDB" id="A0AAN6WDN2"/>
<feature type="region of interest" description="Disordered" evidence="1">
    <location>
        <begin position="56"/>
        <end position="91"/>
    </location>
</feature>
<dbReference type="PANTHER" id="PTHR38788:SF3">
    <property type="entry name" value="CLR5 DOMAIN-CONTAINING PROTEIN"/>
    <property type="match status" value="1"/>
</dbReference>
<evidence type="ECO:0000313" key="4">
    <source>
        <dbReference type="Proteomes" id="UP001302321"/>
    </source>
</evidence>
<organism evidence="3 4">
    <name type="scientific">Triangularia setosa</name>
    <dbReference type="NCBI Taxonomy" id="2587417"/>
    <lineage>
        <taxon>Eukaryota</taxon>
        <taxon>Fungi</taxon>
        <taxon>Dikarya</taxon>
        <taxon>Ascomycota</taxon>
        <taxon>Pezizomycotina</taxon>
        <taxon>Sordariomycetes</taxon>
        <taxon>Sordariomycetidae</taxon>
        <taxon>Sordariales</taxon>
        <taxon>Podosporaceae</taxon>
        <taxon>Triangularia</taxon>
    </lineage>
</organism>
<name>A0AAN6WDN2_9PEZI</name>
<dbReference type="Pfam" id="PF14420">
    <property type="entry name" value="Clr5"/>
    <property type="match status" value="1"/>
</dbReference>
<sequence length="208" mass="23828">MTKPWEQFREVIIAEYRDNNRPLKEVKQLMEERYRFRASIRAYRSRFDKWGIQKYSRRRRGNSMGEDAETDDARYLSPHQSPELDDNSYQASSPATITGDLFHPRTSATAQSNGYGGPFIRSEPPVQYGPCNMMSVYPGTETNTHLLPMSYNTYPHPQTIGYPSDQMSACPHRPGNVLGSAPASPNPQSFQETPAHMGYGYSYNYPRR</sequence>
<protein>
    <submittedName>
        <fullName evidence="3">Clr5 domain-containing protein</fullName>
    </submittedName>
</protein>
<gene>
    <name evidence="3" type="ORF">QBC36DRAFT_178488</name>
</gene>
<accession>A0AAN6WDN2</accession>
<keyword evidence="4" id="KW-1185">Reference proteome</keyword>
<evidence type="ECO:0000256" key="1">
    <source>
        <dbReference type="SAM" id="MobiDB-lite"/>
    </source>
</evidence>
<feature type="domain" description="Clr5" evidence="2">
    <location>
        <begin position="1"/>
        <end position="54"/>
    </location>
</feature>
<evidence type="ECO:0000259" key="2">
    <source>
        <dbReference type="Pfam" id="PF14420"/>
    </source>
</evidence>
<evidence type="ECO:0000313" key="3">
    <source>
        <dbReference type="EMBL" id="KAK4180108.1"/>
    </source>
</evidence>
<dbReference type="PANTHER" id="PTHR38788">
    <property type="entry name" value="CLR5 DOMAIN-CONTAINING PROTEIN"/>
    <property type="match status" value="1"/>
</dbReference>
<reference evidence="3" key="2">
    <citation type="submission" date="2023-05" db="EMBL/GenBank/DDBJ databases">
        <authorList>
            <consortium name="Lawrence Berkeley National Laboratory"/>
            <person name="Steindorff A."/>
            <person name="Hensen N."/>
            <person name="Bonometti L."/>
            <person name="Westerberg I."/>
            <person name="Brannstrom I.O."/>
            <person name="Guillou S."/>
            <person name="Cros-Aarteil S."/>
            <person name="Calhoun S."/>
            <person name="Haridas S."/>
            <person name="Kuo A."/>
            <person name="Mondo S."/>
            <person name="Pangilinan J."/>
            <person name="Riley R."/>
            <person name="Labutti K."/>
            <person name="Andreopoulos B."/>
            <person name="Lipzen A."/>
            <person name="Chen C."/>
            <person name="Yanf M."/>
            <person name="Daum C."/>
            <person name="Ng V."/>
            <person name="Clum A."/>
            <person name="Ohm R."/>
            <person name="Martin F."/>
            <person name="Silar P."/>
            <person name="Natvig D."/>
            <person name="Lalanne C."/>
            <person name="Gautier V."/>
            <person name="Ament-Velasquez S.L."/>
            <person name="Kruys A."/>
            <person name="Hutchinson M.I."/>
            <person name="Powell A.J."/>
            <person name="Barry K."/>
            <person name="Miller A.N."/>
            <person name="Grigoriev I.V."/>
            <person name="Debuchy R."/>
            <person name="Gladieux P."/>
            <person name="Thoren M.H."/>
            <person name="Johannesson H."/>
        </authorList>
    </citation>
    <scope>NUCLEOTIDE SEQUENCE</scope>
    <source>
        <strain evidence="3">CBS 892.96</strain>
    </source>
</reference>
<dbReference type="Proteomes" id="UP001302321">
    <property type="component" value="Unassembled WGS sequence"/>
</dbReference>
<comment type="caution">
    <text evidence="3">The sequence shown here is derived from an EMBL/GenBank/DDBJ whole genome shotgun (WGS) entry which is preliminary data.</text>
</comment>
<dbReference type="EMBL" id="MU866104">
    <property type="protein sequence ID" value="KAK4180108.1"/>
    <property type="molecule type" value="Genomic_DNA"/>
</dbReference>
<reference evidence="3" key="1">
    <citation type="journal article" date="2023" name="Mol. Phylogenet. Evol.">
        <title>Genome-scale phylogeny and comparative genomics of the fungal order Sordariales.</title>
        <authorList>
            <person name="Hensen N."/>
            <person name="Bonometti L."/>
            <person name="Westerberg I."/>
            <person name="Brannstrom I.O."/>
            <person name="Guillou S."/>
            <person name="Cros-Aarteil S."/>
            <person name="Calhoun S."/>
            <person name="Haridas S."/>
            <person name="Kuo A."/>
            <person name="Mondo S."/>
            <person name="Pangilinan J."/>
            <person name="Riley R."/>
            <person name="LaButti K."/>
            <person name="Andreopoulos B."/>
            <person name="Lipzen A."/>
            <person name="Chen C."/>
            <person name="Yan M."/>
            <person name="Daum C."/>
            <person name="Ng V."/>
            <person name="Clum A."/>
            <person name="Steindorff A."/>
            <person name="Ohm R.A."/>
            <person name="Martin F."/>
            <person name="Silar P."/>
            <person name="Natvig D.O."/>
            <person name="Lalanne C."/>
            <person name="Gautier V."/>
            <person name="Ament-Velasquez S.L."/>
            <person name="Kruys A."/>
            <person name="Hutchinson M.I."/>
            <person name="Powell A.J."/>
            <person name="Barry K."/>
            <person name="Miller A.N."/>
            <person name="Grigoriev I.V."/>
            <person name="Debuchy R."/>
            <person name="Gladieux P."/>
            <person name="Hiltunen Thoren M."/>
            <person name="Johannesson H."/>
        </authorList>
    </citation>
    <scope>NUCLEOTIDE SEQUENCE</scope>
    <source>
        <strain evidence="3">CBS 892.96</strain>
    </source>
</reference>
<proteinExistence type="predicted"/>
<dbReference type="InterPro" id="IPR025676">
    <property type="entry name" value="Clr5_dom"/>
</dbReference>